<evidence type="ECO:0000259" key="8">
    <source>
        <dbReference type="PROSITE" id="PS50850"/>
    </source>
</evidence>
<feature type="transmembrane region" description="Helical" evidence="7">
    <location>
        <begin position="347"/>
        <end position="372"/>
    </location>
</feature>
<organism evidence="9 10">
    <name type="scientific">Thielaviopsis punctulata</name>
    <dbReference type="NCBI Taxonomy" id="72032"/>
    <lineage>
        <taxon>Eukaryota</taxon>
        <taxon>Fungi</taxon>
        <taxon>Dikarya</taxon>
        <taxon>Ascomycota</taxon>
        <taxon>Pezizomycotina</taxon>
        <taxon>Sordariomycetes</taxon>
        <taxon>Hypocreomycetidae</taxon>
        <taxon>Microascales</taxon>
        <taxon>Ceratocystidaceae</taxon>
        <taxon>Thielaviopsis</taxon>
    </lineage>
</organism>
<proteinExistence type="predicted"/>
<feature type="transmembrane region" description="Helical" evidence="7">
    <location>
        <begin position="412"/>
        <end position="432"/>
    </location>
</feature>
<evidence type="ECO:0000313" key="9">
    <source>
        <dbReference type="EMBL" id="KKA26124.1"/>
    </source>
</evidence>
<evidence type="ECO:0000256" key="3">
    <source>
        <dbReference type="ARBA" id="ARBA00022692"/>
    </source>
</evidence>
<feature type="domain" description="Major facilitator superfamily (MFS) profile" evidence="8">
    <location>
        <begin position="74"/>
        <end position="554"/>
    </location>
</feature>
<evidence type="ECO:0000256" key="5">
    <source>
        <dbReference type="ARBA" id="ARBA00023136"/>
    </source>
</evidence>
<feature type="region of interest" description="Disordered" evidence="6">
    <location>
        <begin position="562"/>
        <end position="583"/>
    </location>
</feature>
<dbReference type="InterPro" id="IPR036259">
    <property type="entry name" value="MFS_trans_sf"/>
</dbReference>
<dbReference type="Gene3D" id="1.20.1250.20">
    <property type="entry name" value="MFS general substrate transporter like domains"/>
    <property type="match status" value="1"/>
</dbReference>
<dbReference type="AlphaFoldDB" id="A0A0F4Z6H3"/>
<dbReference type="InterPro" id="IPR011701">
    <property type="entry name" value="MFS"/>
</dbReference>
<protein>
    <recommendedName>
        <fullName evidence="8">Major facilitator superfamily (MFS) profile domain-containing protein</fullName>
    </recommendedName>
</protein>
<dbReference type="InterPro" id="IPR020846">
    <property type="entry name" value="MFS_dom"/>
</dbReference>
<dbReference type="EMBL" id="LAEV01002289">
    <property type="protein sequence ID" value="KKA26124.1"/>
    <property type="molecule type" value="Genomic_DNA"/>
</dbReference>
<dbReference type="PANTHER" id="PTHR42718">
    <property type="entry name" value="MAJOR FACILITATOR SUPERFAMILY MULTIDRUG TRANSPORTER MFSC"/>
    <property type="match status" value="1"/>
</dbReference>
<evidence type="ECO:0000313" key="10">
    <source>
        <dbReference type="Proteomes" id="UP000033483"/>
    </source>
</evidence>
<feature type="transmembrane region" description="Helical" evidence="7">
    <location>
        <begin position="140"/>
        <end position="158"/>
    </location>
</feature>
<reference evidence="9 10" key="1">
    <citation type="submission" date="2015-03" db="EMBL/GenBank/DDBJ databases">
        <authorList>
            <person name="Radwan O."/>
            <person name="Al-Naeli F.A."/>
            <person name="Rendon G.A."/>
            <person name="Fields C."/>
        </authorList>
    </citation>
    <scope>NUCLEOTIDE SEQUENCE [LARGE SCALE GENOMIC DNA]</scope>
    <source>
        <strain evidence="9">CR-DP1</strain>
    </source>
</reference>
<comment type="subcellular location">
    <subcellularLocation>
        <location evidence="1">Membrane</location>
        <topology evidence="1">Multi-pass membrane protein</topology>
    </subcellularLocation>
</comment>
<dbReference type="Proteomes" id="UP000033483">
    <property type="component" value="Unassembled WGS sequence"/>
</dbReference>
<keyword evidence="2" id="KW-0813">Transport</keyword>
<evidence type="ECO:0000256" key="2">
    <source>
        <dbReference type="ARBA" id="ARBA00022448"/>
    </source>
</evidence>
<feature type="transmembrane region" description="Helical" evidence="7">
    <location>
        <begin position="299"/>
        <end position="317"/>
    </location>
</feature>
<accession>A0A0F4Z6H3</accession>
<dbReference type="SUPFAM" id="SSF103473">
    <property type="entry name" value="MFS general substrate transporter"/>
    <property type="match status" value="1"/>
</dbReference>
<feature type="transmembrane region" description="Helical" evidence="7">
    <location>
        <begin position="72"/>
        <end position="99"/>
    </location>
</feature>
<evidence type="ECO:0000256" key="4">
    <source>
        <dbReference type="ARBA" id="ARBA00022989"/>
    </source>
</evidence>
<keyword evidence="10" id="KW-1185">Reference proteome</keyword>
<dbReference type="Pfam" id="PF07690">
    <property type="entry name" value="MFS_1"/>
    <property type="match status" value="1"/>
</dbReference>
<dbReference type="PROSITE" id="PS50850">
    <property type="entry name" value="MFS"/>
    <property type="match status" value="1"/>
</dbReference>
<feature type="compositionally biased region" description="Basic and acidic residues" evidence="6">
    <location>
        <begin position="570"/>
        <end position="583"/>
    </location>
</feature>
<feature type="transmembrane region" description="Helical" evidence="7">
    <location>
        <begin position="270"/>
        <end position="287"/>
    </location>
</feature>
<comment type="caution">
    <text evidence="9">The sequence shown here is derived from an EMBL/GenBank/DDBJ whole genome shotgun (WGS) entry which is preliminary data.</text>
</comment>
<evidence type="ECO:0000256" key="7">
    <source>
        <dbReference type="SAM" id="Phobius"/>
    </source>
</evidence>
<dbReference type="Gene3D" id="1.20.1720.10">
    <property type="entry name" value="Multidrug resistance protein D"/>
    <property type="match status" value="1"/>
</dbReference>
<keyword evidence="5 7" id="KW-0472">Membrane</keyword>
<evidence type="ECO:0000256" key="6">
    <source>
        <dbReference type="SAM" id="MobiDB-lite"/>
    </source>
</evidence>
<keyword evidence="4 7" id="KW-1133">Transmembrane helix</keyword>
<dbReference type="PANTHER" id="PTHR42718:SF9">
    <property type="entry name" value="MAJOR FACILITATOR SUPERFAMILY MULTIDRUG TRANSPORTER MFSC"/>
    <property type="match status" value="1"/>
</dbReference>
<keyword evidence="3 7" id="KW-0812">Transmembrane</keyword>
<feature type="transmembrane region" description="Helical" evidence="7">
    <location>
        <begin position="170"/>
        <end position="190"/>
    </location>
</feature>
<name>A0A0F4Z6H3_9PEZI</name>
<dbReference type="GO" id="GO:0022857">
    <property type="term" value="F:transmembrane transporter activity"/>
    <property type="evidence" value="ECO:0007669"/>
    <property type="project" value="InterPro"/>
</dbReference>
<evidence type="ECO:0000256" key="1">
    <source>
        <dbReference type="ARBA" id="ARBA00004141"/>
    </source>
</evidence>
<dbReference type="GO" id="GO:0016020">
    <property type="term" value="C:membrane"/>
    <property type="evidence" value="ECO:0007669"/>
    <property type="project" value="UniProtKB-SubCell"/>
</dbReference>
<feature type="transmembrane region" description="Helical" evidence="7">
    <location>
        <begin position="111"/>
        <end position="128"/>
    </location>
</feature>
<sequence>MAPNPRPSEVAIAPPVDTTLSCSNSPLSPTAHKGHEDTAVESDGISSIFEAPELEPEPESEPELPFSKGRSIALVATLAGASFMNTFSAQACVIILPTIGEEIGIPQSRQQWILSAYTLTFGCFLLLMGRLADIYSKRTIFVLGTGWITAALIANPFLKNEVAFDLFRGLQGLGAAANVPTAIGILGTLFRPGKYKNYAFSTYAAGAPIGSVFGNLIAGLISQYVSWKWVFGIMAIVCALITVAAFLLIPSTPPRKFAPGERSGLRLVDWVGGTLVTCSLLCLLFALTEGNVVGWSTPWVPVLIVVAVVLFALFVFWQSCLENRLAASNGTSRPPLIKVSVFKNTKFAAGIAIMGLFFSSFNNFLVVATTYFQDLQGLSTLQTTYRFLPTGIMGFIVAVVVSQLLSRVPTFYLLLFGNLCNSCASLLFAVPISPHTSYFAYGFIAMIFSVFGADTTWPSLTLFTSKSLPQEDQALGGALVNASGQIGRSIGLALATAAQTAVLARERHVAVKHAGSVEAWDGASLKAVHAASWVNFGLGVASLVAVIVFFHGNEIVGRPEARKKPTVTKIRSDTEKQAGSEKV</sequence>
<feature type="transmembrane region" description="Helical" evidence="7">
    <location>
        <begin position="202"/>
        <end position="221"/>
    </location>
</feature>
<feature type="compositionally biased region" description="Polar residues" evidence="6">
    <location>
        <begin position="18"/>
        <end position="28"/>
    </location>
</feature>
<dbReference type="OrthoDB" id="440755at2759"/>
<gene>
    <name evidence="9" type="ORF">TD95_004832</name>
</gene>
<feature type="transmembrane region" description="Helical" evidence="7">
    <location>
        <begin position="533"/>
        <end position="552"/>
    </location>
</feature>
<feature type="transmembrane region" description="Helical" evidence="7">
    <location>
        <begin position="384"/>
        <end position="405"/>
    </location>
</feature>
<feature type="transmembrane region" description="Helical" evidence="7">
    <location>
        <begin position="227"/>
        <end position="249"/>
    </location>
</feature>
<feature type="region of interest" description="Disordered" evidence="6">
    <location>
        <begin position="1"/>
        <end position="46"/>
    </location>
</feature>